<dbReference type="SUPFAM" id="SSF46785">
    <property type="entry name" value="Winged helix' DNA-binding domain"/>
    <property type="match status" value="1"/>
</dbReference>
<dbReference type="InterPro" id="IPR018356">
    <property type="entry name" value="Tscrpt_reg_HTH_DeoR_CS"/>
</dbReference>
<dbReference type="InterPro" id="IPR036390">
    <property type="entry name" value="WH_DNA-bd_sf"/>
</dbReference>
<name>A0A179CZT4_BIBTR</name>
<evidence type="ECO:0000256" key="2">
    <source>
        <dbReference type="ARBA" id="ARBA00023125"/>
    </source>
</evidence>
<dbReference type="PROSITE" id="PS00894">
    <property type="entry name" value="HTH_DEOR_1"/>
    <property type="match status" value="1"/>
</dbReference>
<dbReference type="InterPro" id="IPR050313">
    <property type="entry name" value="Carb_Metab_HTH_regulators"/>
</dbReference>
<dbReference type="InterPro" id="IPR001034">
    <property type="entry name" value="DeoR_HTH"/>
</dbReference>
<sequence length="253" mass="28344">MKPIERQKQILDYLSQHGRTDVEVLAEYFKLTGATIRKDLTVLEQQNKVLRTYGSVVILQDEVFDASIDQKNHINLLQKQKIGQKASELINDGDSIIMDAGSTVLQMIPHLVKFDNLTVMTNSLHIINGITQLKKNYNLMISGGTYRERSASFHGYFAESAFNDSTFDTLFIGTDGFDLEVGLTTFNEIYGVSSAMCRAAKKIVVLADSTKFGRKSPNIVCGLEKIDVVISDNQLSEEMKERIEQKGIQVIIV</sequence>
<dbReference type="Gene3D" id="3.40.50.1360">
    <property type="match status" value="1"/>
</dbReference>
<dbReference type="InterPro" id="IPR014036">
    <property type="entry name" value="DeoR-like_C"/>
</dbReference>
<keyword evidence="2" id="KW-0238">DNA-binding</keyword>
<organism evidence="5 6">
    <name type="scientific">Bibersteinia trehalosi Y31</name>
    <dbReference type="NCBI Taxonomy" id="1261658"/>
    <lineage>
        <taxon>Bacteria</taxon>
        <taxon>Pseudomonadati</taxon>
        <taxon>Pseudomonadota</taxon>
        <taxon>Gammaproteobacteria</taxon>
        <taxon>Pasteurellales</taxon>
        <taxon>Pasteurellaceae</taxon>
        <taxon>Bibersteinia</taxon>
    </lineage>
</organism>
<dbReference type="PROSITE" id="PS51000">
    <property type="entry name" value="HTH_DEOR_2"/>
    <property type="match status" value="1"/>
</dbReference>
<evidence type="ECO:0000313" key="5">
    <source>
        <dbReference type="EMBL" id="OAQ15426.1"/>
    </source>
</evidence>
<evidence type="ECO:0000259" key="4">
    <source>
        <dbReference type="PROSITE" id="PS51000"/>
    </source>
</evidence>
<protein>
    <submittedName>
        <fullName evidence="5">Transcriptional regulator</fullName>
    </submittedName>
</protein>
<dbReference type="AlphaFoldDB" id="A0A179CZT4"/>
<evidence type="ECO:0000313" key="6">
    <source>
        <dbReference type="Proteomes" id="UP000078358"/>
    </source>
</evidence>
<reference evidence="5 6" key="1">
    <citation type="submission" date="2014-01" db="EMBL/GenBank/DDBJ databases">
        <authorList>
            <person name="Zuccon D."/>
        </authorList>
    </citation>
    <scope>NUCLEOTIDE SEQUENCE [LARGE SCALE GENOMIC DNA]</scope>
    <source>
        <strain evidence="5 6">Y31</strain>
    </source>
</reference>
<dbReference type="Gene3D" id="1.10.10.10">
    <property type="entry name" value="Winged helix-like DNA-binding domain superfamily/Winged helix DNA-binding domain"/>
    <property type="match status" value="1"/>
</dbReference>
<evidence type="ECO:0000256" key="3">
    <source>
        <dbReference type="ARBA" id="ARBA00023163"/>
    </source>
</evidence>
<dbReference type="InterPro" id="IPR036388">
    <property type="entry name" value="WH-like_DNA-bd_sf"/>
</dbReference>
<dbReference type="NCBIfam" id="NF007753">
    <property type="entry name" value="PRK10434.1"/>
    <property type="match status" value="1"/>
</dbReference>
<dbReference type="GO" id="GO:0003677">
    <property type="term" value="F:DNA binding"/>
    <property type="evidence" value="ECO:0007669"/>
    <property type="project" value="UniProtKB-KW"/>
</dbReference>
<dbReference type="GO" id="GO:0003700">
    <property type="term" value="F:DNA-binding transcription factor activity"/>
    <property type="evidence" value="ECO:0007669"/>
    <property type="project" value="InterPro"/>
</dbReference>
<dbReference type="PANTHER" id="PTHR30363">
    <property type="entry name" value="HTH-TYPE TRANSCRIPTIONAL REGULATOR SRLR-RELATED"/>
    <property type="match status" value="1"/>
</dbReference>
<keyword evidence="3" id="KW-0804">Transcription</keyword>
<dbReference type="Proteomes" id="UP000078358">
    <property type="component" value="Unassembled WGS sequence"/>
</dbReference>
<accession>A0A179CZT4</accession>
<keyword evidence="1" id="KW-0805">Transcription regulation</keyword>
<dbReference type="Pfam" id="PF00455">
    <property type="entry name" value="DeoRC"/>
    <property type="match status" value="1"/>
</dbReference>
<evidence type="ECO:0000256" key="1">
    <source>
        <dbReference type="ARBA" id="ARBA00023015"/>
    </source>
</evidence>
<dbReference type="InterPro" id="IPR037171">
    <property type="entry name" value="NagB/RpiA_transferase-like"/>
</dbReference>
<dbReference type="SMART" id="SM00420">
    <property type="entry name" value="HTH_DEOR"/>
    <property type="match status" value="1"/>
</dbReference>
<dbReference type="EMBL" id="JACI01000001">
    <property type="protein sequence ID" value="OAQ15426.1"/>
    <property type="molecule type" value="Genomic_DNA"/>
</dbReference>
<dbReference type="SUPFAM" id="SSF100950">
    <property type="entry name" value="NagB/RpiA/CoA transferase-like"/>
    <property type="match status" value="1"/>
</dbReference>
<gene>
    <name evidence="5" type="primary">srlR</name>
    <name evidence="5" type="ORF">F480_02530</name>
</gene>
<comment type="caution">
    <text evidence="5">The sequence shown here is derived from an EMBL/GenBank/DDBJ whole genome shotgun (WGS) entry which is preliminary data.</text>
</comment>
<feature type="domain" description="HTH deoR-type" evidence="4">
    <location>
        <begin position="3"/>
        <end position="58"/>
    </location>
</feature>
<proteinExistence type="predicted"/>
<dbReference type="Pfam" id="PF08220">
    <property type="entry name" value="HTH_DeoR"/>
    <property type="match status" value="1"/>
</dbReference>
<dbReference type="PANTHER" id="PTHR30363:SF57">
    <property type="entry name" value="GLUCITOL OPERON REPRESSOR"/>
    <property type="match status" value="1"/>
</dbReference>
<dbReference type="SMART" id="SM01134">
    <property type="entry name" value="DeoRC"/>
    <property type="match status" value="1"/>
</dbReference>
<dbReference type="PATRIC" id="fig|1261658.3.peg.509"/>
<dbReference type="RefSeq" id="WP_015432196.1">
    <property type="nucleotide sequence ID" value="NZ_JACI01000001.1"/>
</dbReference>